<dbReference type="Pfam" id="PF00753">
    <property type="entry name" value="Lactamase_B"/>
    <property type="match status" value="1"/>
</dbReference>
<dbReference type="Proteomes" id="UP001556118">
    <property type="component" value="Unassembled WGS sequence"/>
</dbReference>
<dbReference type="InterPro" id="IPR001279">
    <property type="entry name" value="Metallo-B-lactamas"/>
</dbReference>
<dbReference type="RefSeq" id="WP_367775362.1">
    <property type="nucleotide sequence ID" value="NZ_JBFNXR010000054.1"/>
</dbReference>
<evidence type="ECO:0000259" key="2">
    <source>
        <dbReference type="SMART" id="SM00849"/>
    </source>
</evidence>
<evidence type="ECO:0000313" key="4">
    <source>
        <dbReference type="Proteomes" id="UP001556118"/>
    </source>
</evidence>
<dbReference type="InterPro" id="IPR050855">
    <property type="entry name" value="NDM-1-like"/>
</dbReference>
<dbReference type="PANTHER" id="PTHR42951">
    <property type="entry name" value="METALLO-BETA-LACTAMASE DOMAIN-CONTAINING"/>
    <property type="match status" value="1"/>
</dbReference>
<dbReference type="PANTHER" id="PTHR42951:SF4">
    <property type="entry name" value="ACYL-COENZYME A THIOESTERASE MBLAC2"/>
    <property type="match status" value="1"/>
</dbReference>
<feature type="domain" description="Metallo-beta-lactamase" evidence="2">
    <location>
        <begin position="29"/>
        <end position="198"/>
    </location>
</feature>
<dbReference type="InterPro" id="IPR036866">
    <property type="entry name" value="RibonucZ/Hydroxyglut_hydro"/>
</dbReference>
<dbReference type="Gene3D" id="3.60.15.10">
    <property type="entry name" value="Ribonuclease Z/Hydroxyacylglutathione hydrolase-like"/>
    <property type="match status" value="1"/>
</dbReference>
<keyword evidence="4" id="KW-1185">Reference proteome</keyword>
<accession>A0ABV3RGC6</accession>
<sequence length="262" mass="29248">MKDEPHLQVQEAGDGIFVIRQSVHTNFEAPFLYLIFGKDRALLLDSGAGGLKIRPTIDRLIAEREQSTSKPISLIVAHSHSHGDHRAGDDEFRSRPRTEVVELSPEQVAKFFHIRRWPEELGHIDLGGRVLDIIPTPGHEPSHIMVYDRASQLLFSGDMLYPGRLYVPANRFGEFRSSVERLAEFAEAHPVTALLGAHIEMTTTPGRDYAMKAPVHADEHPLSLEPSVIAELRQAVADAGEDPKIDRRTHFILFPLPAQPGT</sequence>
<dbReference type="SMART" id="SM00849">
    <property type="entry name" value="Lactamase_B"/>
    <property type="match status" value="1"/>
</dbReference>
<name>A0ABV3RGC6_9SPHN</name>
<protein>
    <submittedName>
        <fullName evidence="3">MBL fold metallo-hydrolase</fullName>
    </submittedName>
</protein>
<evidence type="ECO:0000256" key="1">
    <source>
        <dbReference type="ARBA" id="ARBA00005250"/>
    </source>
</evidence>
<dbReference type="SUPFAM" id="SSF56281">
    <property type="entry name" value="Metallo-hydrolase/oxidoreductase"/>
    <property type="match status" value="1"/>
</dbReference>
<dbReference type="EMBL" id="JBFNXR010000054">
    <property type="protein sequence ID" value="MEW9856887.1"/>
    <property type="molecule type" value="Genomic_DNA"/>
</dbReference>
<gene>
    <name evidence="3" type="ORF">ABUH87_17325</name>
</gene>
<comment type="caution">
    <text evidence="3">The sequence shown here is derived from an EMBL/GenBank/DDBJ whole genome shotgun (WGS) entry which is preliminary data.</text>
</comment>
<reference evidence="3 4" key="1">
    <citation type="submission" date="2024-06" db="EMBL/GenBank/DDBJ databases">
        <title>Novosphingobium rhizovicinus M1R2S20.</title>
        <authorList>
            <person name="Sun J.-Q."/>
        </authorList>
    </citation>
    <scope>NUCLEOTIDE SEQUENCE [LARGE SCALE GENOMIC DNA]</scope>
    <source>
        <strain evidence="3 4">M1R2S20</strain>
    </source>
</reference>
<proteinExistence type="inferred from homology"/>
<comment type="similarity">
    <text evidence="1">Belongs to the metallo-beta-lactamase superfamily. Class-B beta-lactamase family.</text>
</comment>
<organism evidence="3 4">
    <name type="scientific">Novosphingobium rhizovicinum</name>
    <dbReference type="NCBI Taxonomy" id="3228928"/>
    <lineage>
        <taxon>Bacteria</taxon>
        <taxon>Pseudomonadati</taxon>
        <taxon>Pseudomonadota</taxon>
        <taxon>Alphaproteobacteria</taxon>
        <taxon>Sphingomonadales</taxon>
        <taxon>Sphingomonadaceae</taxon>
        <taxon>Novosphingobium</taxon>
    </lineage>
</organism>
<evidence type="ECO:0000313" key="3">
    <source>
        <dbReference type="EMBL" id="MEW9856887.1"/>
    </source>
</evidence>